<evidence type="ECO:0000313" key="2">
    <source>
        <dbReference type="Proteomes" id="UP000289738"/>
    </source>
</evidence>
<reference evidence="1 2" key="1">
    <citation type="submission" date="2019-01" db="EMBL/GenBank/DDBJ databases">
        <title>Sequencing of cultivated peanut Arachis hypogaea provides insights into genome evolution and oil improvement.</title>
        <authorList>
            <person name="Chen X."/>
        </authorList>
    </citation>
    <scope>NUCLEOTIDE SEQUENCE [LARGE SCALE GENOMIC DNA]</scope>
    <source>
        <strain evidence="2">cv. Fuhuasheng</strain>
        <tissue evidence="1">Leaves</tissue>
    </source>
</reference>
<protein>
    <submittedName>
        <fullName evidence="1">Uncharacterized protein</fullName>
    </submittedName>
</protein>
<dbReference type="AlphaFoldDB" id="A0A444X2J0"/>
<evidence type="ECO:0000313" key="1">
    <source>
        <dbReference type="EMBL" id="RYQ83813.1"/>
    </source>
</evidence>
<sequence length="122" mass="14598">MCFILNQQKIKRFQEEVYCLPPDIVGAPLKSRDKDKEIVPPYIHISGQKTSYDYAIYVMKWLEIFEPANIKRRKYEWDNWTQHEVDHFRVEYASQILFHDMNQDKAEAIRGSNIDSKDIDTN</sequence>
<accession>A0A444X2J0</accession>
<comment type="caution">
    <text evidence="1">The sequence shown here is derived from an EMBL/GenBank/DDBJ whole genome shotgun (WGS) entry which is preliminary data.</text>
</comment>
<gene>
    <name evidence="1" type="ORF">Ahy_B10g102672</name>
</gene>
<name>A0A444X2J0_ARAHY</name>
<dbReference type="EMBL" id="SDMP01000020">
    <property type="protein sequence ID" value="RYQ83813.1"/>
    <property type="molecule type" value="Genomic_DNA"/>
</dbReference>
<proteinExistence type="predicted"/>
<organism evidence="1 2">
    <name type="scientific">Arachis hypogaea</name>
    <name type="common">Peanut</name>
    <dbReference type="NCBI Taxonomy" id="3818"/>
    <lineage>
        <taxon>Eukaryota</taxon>
        <taxon>Viridiplantae</taxon>
        <taxon>Streptophyta</taxon>
        <taxon>Embryophyta</taxon>
        <taxon>Tracheophyta</taxon>
        <taxon>Spermatophyta</taxon>
        <taxon>Magnoliopsida</taxon>
        <taxon>eudicotyledons</taxon>
        <taxon>Gunneridae</taxon>
        <taxon>Pentapetalae</taxon>
        <taxon>rosids</taxon>
        <taxon>fabids</taxon>
        <taxon>Fabales</taxon>
        <taxon>Fabaceae</taxon>
        <taxon>Papilionoideae</taxon>
        <taxon>50 kb inversion clade</taxon>
        <taxon>dalbergioids sensu lato</taxon>
        <taxon>Dalbergieae</taxon>
        <taxon>Pterocarpus clade</taxon>
        <taxon>Arachis</taxon>
    </lineage>
</organism>
<dbReference type="Proteomes" id="UP000289738">
    <property type="component" value="Chromosome B10"/>
</dbReference>
<keyword evidence="2" id="KW-1185">Reference proteome</keyword>